<dbReference type="AlphaFoldDB" id="A0A1H2I0J2"/>
<evidence type="ECO:0000313" key="2">
    <source>
        <dbReference type="Proteomes" id="UP000199608"/>
    </source>
</evidence>
<gene>
    <name evidence="1" type="ORF">SAMN04487931_107151</name>
</gene>
<dbReference type="EMBL" id="FNLL01000007">
    <property type="protein sequence ID" value="SDU37485.1"/>
    <property type="molecule type" value="Genomic_DNA"/>
</dbReference>
<evidence type="ECO:0000313" key="1">
    <source>
        <dbReference type="EMBL" id="SDU37485.1"/>
    </source>
</evidence>
<accession>A0A1H2I0J2</accession>
<name>A0A1H2I0J2_9BACT</name>
<proteinExistence type="predicted"/>
<dbReference type="RefSeq" id="WP_092234927.1">
    <property type="nucleotide sequence ID" value="NZ_FNLL01000007.1"/>
</dbReference>
<reference evidence="2" key="1">
    <citation type="submission" date="2016-10" db="EMBL/GenBank/DDBJ databases">
        <authorList>
            <person name="Varghese N."/>
            <person name="Submissions S."/>
        </authorList>
    </citation>
    <scope>NUCLEOTIDE SEQUENCE [LARGE SCALE GENOMIC DNA]</scope>
    <source>
        <strain evidence="2">DSM 3384</strain>
    </source>
</reference>
<protein>
    <submittedName>
        <fullName evidence="1">Uncharacterized protein</fullName>
    </submittedName>
</protein>
<organism evidence="1 2">
    <name type="scientific">Desulfobacula phenolica</name>
    <dbReference type="NCBI Taxonomy" id="90732"/>
    <lineage>
        <taxon>Bacteria</taxon>
        <taxon>Pseudomonadati</taxon>
        <taxon>Thermodesulfobacteriota</taxon>
        <taxon>Desulfobacteria</taxon>
        <taxon>Desulfobacterales</taxon>
        <taxon>Desulfobacteraceae</taxon>
        <taxon>Desulfobacula</taxon>
    </lineage>
</organism>
<sequence>MNQVITLLKALTEKLYKKNPNELQKIKGRTIESSIDRIFTCPVHEKHKELDFKDSTDAILMGFEPEFKGDRIFAMMYGLYTMIHKSYNNKCELFMLDYLNEQNLYNSARNIEIFVWRLKTRHMNNGRLVILTNSFEDDVKNLSYERIFGKLISLQDTMALIVASRSGRVIKEVIQIAGMTFFPISI</sequence>
<dbReference type="Proteomes" id="UP000199608">
    <property type="component" value="Unassembled WGS sequence"/>
</dbReference>
<keyword evidence="2" id="KW-1185">Reference proteome</keyword>